<dbReference type="HOGENOM" id="CLU_3305603_0_0_9"/>
<dbReference type="AlphaFoldDB" id="A5ZUG2"/>
<name>A5ZUG2_9FIRM</name>
<comment type="caution">
    <text evidence="1">The sequence shown here is derived from an EMBL/GenBank/DDBJ whole genome shotgun (WGS) entry which is preliminary data.</text>
</comment>
<accession>A5ZUG2</accession>
<dbReference type="EMBL" id="AAVO02000012">
    <property type="protein sequence ID" value="EDM86741.1"/>
    <property type="molecule type" value="Genomic_DNA"/>
</dbReference>
<gene>
    <name evidence="1" type="ORF">RUMOBE_02646</name>
</gene>
<organism evidence="1 2">
    <name type="scientific">Blautia obeum ATCC 29174</name>
    <dbReference type="NCBI Taxonomy" id="411459"/>
    <lineage>
        <taxon>Bacteria</taxon>
        <taxon>Bacillati</taxon>
        <taxon>Bacillota</taxon>
        <taxon>Clostridia</taxon>
        <taxon>Lachnospirales</taxon>
        <taxon>Lachnospiraceae</taxon>
        <taxon>Blautia</taxon>
    </lineage>
</organism>
<evidence type="ECO:0000313" key="1">
    <source>
        <dbReference type="EMBL" id="EDM86741.1"/>
    </source>
</evidence>
<protein>
    <submittedName>
        <fullName evidence="1">Uncharacterized protein</fullName>
    </submittedName>
</protein>
<dbReference type="Proteomes" id="UP000006002">
    <property type="component" value="Unassembled WGS sequence"/>
</dbReference>
<proteinExistence type="predicted"/>
<evidence type="ECO:0000313" key="2">
    <source>
        <dbReference type="Proteomes" id="UP000006002"/>
    </source>
</evidence>
<reference evidence="1 2" key="1">
    <citation type="submission" date="2007-03" db="EMBL/GenBank/DDBJ databases">
        <authorList>
            <person name="Fulton L."/>
            <person name="Clifton S."/>
            <person name="Fulton B."/>
            <person name="Xu J."/>
            <person name="Minx P."/>
            <person name="Pepin K.H."/>
            <person name="Johnson M."/>
            <person name="Thiruvilangam P."/>
            <person name="Bhonagiri V."/>
            <person name="Nash W.E."/>
            <person name="Mardis E.R."/>
            <person name="Wilson R.K."/>
        </authorList>
    </citation>
    <scope>NUCLEOTIDE SEQUENCE [LARGE SCALE GENOMIC DNA]</scope>
    <source>
        <strain evidence="1 2">ATCC 29174</strain>
    </source>
</reference>
<sequence length="39" mass="4679">MKKAYHLKKKKTVCSYVPPRTEKFFNCQDSTKDKIPQDF</sequence>
<reference evidence="1 2" key="2">
    <citation type="submission" date="2007-04" db="EMBL/GenBank/DDBJ databases">
        <title>Draft genome sequence of Ruminococcus obeum (ATCC 29174).</title>
        <authorList>
            <person name="Sudarsanam P."/>
            <person name="Ley R."/>
            <person name="Guruge J."/>
            <person name="Turnbaugh P.J."/>
            <person name="Mahowald M."/>
            <person name="Liep D."/>
            <person name="Gordon J."/>
        </authorList>
    </citation>
    <scope>NUCLEOTIDE SEQUENCE [LARGE SCALE GENOMIC DNA]</scope>
    <source>
        <strain evidence="1 2">ATCC 29174</strain>
    </source>
</reference>